<comment type="similarity">
    <text evidence="1 4">Belongs to the universal ribosomal protein uL6 family.</text>
</comment>
<dbReference type="AlphaFoldDB" id="K5UP05"/>
<dbReference type="SUPFAM" id="SSF56053">
    <property type="entry name" value="Ribosomal protein L6"/>
    <property type="match status" value="2"/>
</dbReference>
<protein>
    <recommendedName>
        <fullName evidence="5">Large ribosomal subunit protein uL6 alpha-beta domain-containing protein</fullName>
    </recommendedName>
</protein>
<dbReference type="InterPro" id="IPR000702">
    <property type="entry name" value="Ribosomal_uL6-like"/>
</dbReference>
<accession>K5UP05</accession>
<evidence type="ECO:0000259" key="5">
    <source>
        <dbReference type="Pfam" id="PF00347"/>
    </source>
</evidence>
<keyword evidence="2 4" id="KW-0689">Ribosomal protein</keyword>
<gene>
    <name evidence="6" type="ORF">PHACADRAFT_261652</name>
</gene>
<dbReference type="FunCoup" id="K5UP05">
    <property type="interactions" value="231"/>
</dbReference>
<evidence type="ECO:0000256" key="1">
    <source>
        <dbReference type="ARBA" id="ARBA00009356"/>
    </source>
</evidence>
<dbReference type="InterPro" id="IPR020040">
    <property type="entry name" value="Ribosomal_uL6_a/b-dom"/>
</dbReference>
<feature type="domain" description="Large ribosomal subunit protein uL6 alpha-beta" evidence="5">
    <location>
        <begin position="117"/>
        <end position="197"/>
    </location>
</feature>
<evidence type="ECO:0000313" key="6">
    <source>
        <dbReference type="EMBL" id="EKM51491.1"/>
    </source>
</evidence>
<keyword evidence="7" id="KW-1185">Reference proteome</keyword>
<keyword evidence="3 4" id="KW-0687">Ribonucleoprotein</keyword>
<dbReference type="HOGENOM" id="CLU_065464_1_0_1"/>
<evidence type="ECO:0000256" key="4">
    <source>
        <dbReference type="RuleBase" id="RU003869"/>
    </source>
</evidence>
<dbReference type="GO" id="GO:0003735">
    <property type="term" value="F:structural constituent of ribosome"/>
    <property type="evidence" value="ECO:0007669"/>
    <property type="project" value="InterPro"/>
</dbReference>
<dbReference type="Proteomes" id="UP000008370">
    <property type="component" value="Unassembled WGS sequence"/>
</dbReference>
<organism evidence="6 7">
    <name type="scientific">Phanerochaete carnosa (strain HHB-10118-sp)</name>
    <name type="common">White-rot fungus</name>
    <name type="synonym">Peniophora carnosa</name>
    <dbReference type="NCBI Taxonomy" id="650164"/>
    <lineage>
        <taxon>Eukaryota</taxon>
        <taxon>Fungi</taxon>
        <taxon>Dikarya</taxon>
        <taxon>Basidiomycota</taxon>
        <taxon>Agaricomycotina</taxon>
        <taxon>Agaricomycetes</taxon>
        <taxon>Polyporales</taxon>
        <taxon>Phanerochaetaceae</taxon>
        <taxon>Phanerochaete</taxon>
    </lineage>
</organism>
<dbReference type="GeneID" id="18918049"/>
<dbReference type="GO" id="GO:0006412">
    <property type="term" value="P:translation"/>
    <property type="evidence" value="ECO:0007669"/>
    <property type="project" value="InterPro"/>
</dbReference>
<dbReference type="Gene3D" id="3.90.930.12">
    <property type="entry name" value="Ribosomal protein L6, alpha-beta domain"/>
    <property type="match status" value="2"/>
</dbReference>
<reference evidence="6 7" key="1">
    <citation type="journal article" date="2012" name="BMC Genomics">
        <title>Comparative genomics of the white-rot fungi, Phanerochaete carnosa and P. chrysosporium, to elucidate the genetic basis of the distinct wood types they colonize.</title>
        <authorList>
            <person name="Suzuki H."/>
            <person name="MacDonald J."/>
            <person name="Syed K."/>
            <person name="Salamov A."/>
            <person name="Hori C."/>
            <person name="Aerts A."/>
            <person name="Henrissat B."/>
            <person name="Wiebenga A."/>
            <person name="vanKuyk P.A."/>
            <person name="Barry K."/>
            <person name="Lindquist E."/>
            <person name="LaButti K."/>
            <person name="Lapidus A."/>
            <person name="Lucas S."/>
            <person name="Coutinho P."/>
            <person name="Gong Y."/>
            <person name="Samejima M."/>
            <person name="Mahadevan R."/>
            <person name="Abou-Zaid M."/>
            <person name="de Vries R.P."/>
            <person name="Igarashi K."/>
            <person name="Yadav J.S."/>
            <person name="Grigoriev I.V."/>
            <person name="Master E.R."/>
        </authorList>
    </citation>
    <scope>NUCLEOTIDE SEQUENCE [LARGE SCALE GENOMIC DNA]</scope>
    <source>
        <strain evidence="6 7">HHB-10118-sp</strain>
    </source>
</reference>
<dbReference type="GO" id="GO:0005762">
    <property type="term" value="C:mitochondrial large ribosomal subunit"/>
    <property type="evidence" value="ECO:0007669"/>
    <property type="project" value="TreeGrafter"/>
</dbReference>
<dbReference type="InterPro" id="IPR036789">
    <property type="entry name" value="Ribosomal_uL6-like_a/b-dom_sf"/>
</dbReference>
<evidence type="ECO:0000256" key="2">
    <source>
        <dbReference type="ARBA" id="ARBA00022980"/>
    </source>
</evidence>
<dbReference type="PRINTS" id="PR00059">
    <property type="entry name" value="RIBOSOMALL6"/>
</dbReference>
<name>K5UP05_PHACS</name>
<dbReference type="InterPro" id="IPR019906">
    <property type="entry name" value="Ribosomal_uL6_bac-type"/>
</dbReference>
<evidence type="ECO:0000313" key="7">
    <source>
        <dbReference type="Proteomes" id="UP000008370"/>
    </source>
</evidence>
<dbReference type="EMBL" id="JH930476">
    <property type="protein sequence ID" value="EKM51491.1"/>
    <property type="molecule type" value="Genomic_DNA"/>
</dbReference>
<dbReference type="Pfam" id="PF00347">
    <property type="entry name" value="Ribosomal_L6"/>
    <property type="match status" value="1"/>
</dbReference>
<dbReference type="KEGG" id="pco:PHACADRAFT_261652"/>
<dbReference type="PANTHER" id="PTHR11655:SF14">
    <property type="entry name" value="LARGE RIBOSOMAL SUBUNIT PROTEIN UL6M"/>
    <property type="match status" value="1"/>
</dbReference>
<dbReference type="RefSeq" id="XP_007399303.1">
    <property type="nucleotide sequence ID" value="XM_007399241.1"/>
</dbReference>
<dbReference type="InParanoid" id="K5UP05"/>
<dbReference type="STRING" id="650164.K5UP05"/>
<dbReference type="PANTHER" id="PTHR11655">
    <property type="entry name" value="60S/50S RIBOSOMAL PROTEIN L6/L9"/>
    <property type="match status" value="1"/>
</dbReference>
<sequence length="263" mass="29251">MLLRPGLNTAFRSFSTTVCRPANFISNIGKQPIKIPDNVTVERTPTGVAVSGPLGSTSVPFPTFVKLDFDESQALMVSVEDLTNKTQRSIWGRTRTLISHAIIGMTDGFTTPMYLVGVGYRAALEDDPMGERPGWTGKRLNMKLGFSHPVYVPIPDHIKIEVVSPTKILATCTNKQVLGLFTSSVRKHRPPEPYKGKVRSPCFMRHRLLKARLRTRVLLSGRRGLKSKMLERSRHDASLSLHLCFSTIVISSSSQPCCPSIYR</sequence>
<dbReference type="OrthoDB" id="540873at2759"/>
<evidence type="ECO:0000256" key="3">
    <source>
        <dbReference type="ARBA" id="ARBA00023274"/>
    </source>
</evidence>
<proteinExistence type="inferred from homology"/>
<dbReference type="GO" id="GO:0019843">
    <property type="term" value="F:rRNA binding"/>
    <property type="evidence" value="ECO:0007669"/>
    <property type="project" value="InterPro"/>
</dbReference>